<keyword evidence="7" id="KW-1185">Reference proteome</keyword>
<dbReference type="InterPro" id="IPR027417">
    <property type="entry name" value="P-loop_NTPase"/>
</dbReference>
<evidence type="ECO:0000256" key="2">
    <source>
        <dbReference type="ARBA" id="ARBA00022448"/>
    </source>
</evidence>
<dbReference type="GO" id="GO:0005524">
    <property type="term" value="F:ATP binding"/>
    <property type="evidence" value="ECO:0007669"/>
    <property type="project" value="UniProtKB-KW"/>
</dbReference>
<keyword evidence="2" id="KW-0813">Transport</keyword>
<dbReference type="AlphaFoldDB" id="A0AAE3IHS2"/>
<sequence length="232" mass="26060">MFLEIKNIKKHFGEGESRVEVLKGIDIEIEKGEFCVLLGPSGSGKSTLLNIIGGIDAADEGYISINGEKTADMNEKALTLYRRKHLGYIFQMYNLIPNLNIKENIEVGAYLSDNPLDVDDLLKTLGLYEHRHKLPNQLSGGQQQRTAIGRAIVKNPDILLCDEPTGALDYNTSKEILQLIEDVNKKYGNTIIMVTHNDAIKQMADRVVKLRDGMIRKNYLNETKLTAAELDW</sequence>
<dbReference type="InterPro" id="IPR003593">
    <property type="entry name" value="AAA+_ATPase"/>
</dbReference>
<dbReference type="Gene3D" id="3.40.50.300">
    <property type="entry name" value="P-loop containing nucleotide triphosphate hydrolases"/>
    <property type="match status" value="1"/>
</dbReference>
<dbReference type="PANTHER" id="PTHR42798:SF2">
    <property type="entry name" value="ABC TRANSPORTER ATP-BINDING PROTEIN MG467-RELATED"/>
    <property type="match status" value="1"/>
</dbReference>
<accession>A0AAE3IHS2</accession>
<evidence type="ECO:0000313" key="7">
    <source>
        <dbReference type="Proteomes" id="UP001208131"/>
    </source>
</evidence>
<dbReference type="PANTHER" id="PTHR42798">
    <property type="entry name" value="LIPOPROTEIN-RELEASING SYSTEM ATP-BINDING PROTEIN LOLD"/>
    <property type="match status" value="1"/>
</dbReference>
<comment type="caution">
    <text evidence="6">The sequence shown here is derived from an EMBL/GenBank/DDBJ whole genome shotgun (WGS) entry which is preliminary data.</text>
</comment>
<dbReference type="Pfam" id="PF00005">
    <property type="entry name" value="ABC_tran"/>
    <property type="match status" value="1"/>
</dbReference>
<evidence type="ECO:0000313" key="6">
    <source>
        <dbReference type="EMBL" id="MCU6706234.1"/>
    </source>
</evidence>
<dbReference type="SUPFAM" id="SSF52540">
    <property type="entry name" value="P-loop containing nucleoside triphosphate hydrolases"/>
    <property type="match status" value="1"/>
</dbReference>
<dbReference type="FunFam" id="3.40.50.300:FF:000032">
    <property type="entry name" value="Export ABC transporter ATP-binding protein"/>
    <property type="match status" value="1"/>
</dbReference>
<evidence type="ECO:0000259" key="5">
    <source>
        <dbReference type="PROSITE" id="PS50893"/>
    </source>
</evidence>
<evidence type="ECO:0000256" key="3">
    <source>
        <dbReference type="ARBA" id="ARBA00022741"/>
    </source>
</evidence>
<dbReference type="RefSeq" id="WP_117865143.1">
    <property type="nucleotide sequence ID" value="NZ_JAOQJZ010000010.1"/>
</dbReference>
<dbReference type="GO" id="GO:0022857">
    <property type="term" value="F:transmembrane transporter activity"/>
    <property type="evidence" value="ECO:0007669"/>
    <property type="project" value="UniProtKB-ARBA"/>
</dbReference>
<name>A0AAE3IHS2_9FIRM</name>
<dbReference type="InterPro" id="IPR017911">
    <property type="entry name" value="MacB-like_ATP-bd"/>
</dbReference>
<organism evidence="6 7">
    <name type="scientific">Hominimerdicola aceti</name>
    <dbReference type="NCBI Taxonomy" id="2981726"/>
    <lineage>
        <taxon>Bacteria</taxon>
        <taxon>Bacillati</taxon>
        <taxon>Bacillota</taxon>
        <taxon>Clostridia</taxon>
        <taxon>Eubacteriales</taxon>
        <taxon>Oscillospiraceae</taxon>
        <taxon>Hominimerdicola</taxon>
    </lineage>
</organism>
<comment type="similarity">
    <text evidence="1">Belongs to the ABC transporter superfamily.</text>
</comment>
<protein>
    <submittedName>
        <fullName evidence="6">ABC transporter ATP-binding protein</fullName>
    </submittedName>
</protein>
<dbReference type="GO" id="GO:0016887">
    <property type="term" value="F:ATP hydrolysis activity"/>
    <property type="evidence" value="ECO:0007669"/>
    <property type="project" value="InterPro"/>
</dbReference>
<keyword evidence="3" id="KW-0547">Nucleotide-binding</keyword>
<reference evidence="6 7" key="1">
    <citation type="journal article" date="2021" name="ISME Commun">
        <title>Automated analysis of genomic sequences facilitates high-throughput and comprehensive description of bacteria.</title>
        <authorList>
            <person name="Hitch T.C.A."/>
        </authorList>
    </citation>
    <scope>NUCLEOTIDE SEQUENCE [LARGE SCALE GENOMIC DNA]</scope>
    <source>
        <strain evidence="6 7">Sanger_31</strain>
    </source>
</reference>
<dbReference type="PROSITE" id="PS50893">
    <property type="entry name" value="ABC_TRANSPORTER_2"/>
    <property type="match status" value="1"/>
</dbReference>
<proteinExistence type="inferred from homology"/>
<dbReference type="GO" id="GO:0098796">
    <property type="term" value="C:membrane protein complex"/>
    <property type="evidence" value="ECO:0007669"/>
    <property type="project" value="UniProtKB-ARBA"/>
</dbReference>
<evidence type="ECO:0000256" key="1">
    <source>
        <dbReference type="ARBA" id="ARBA00005417"/>
    </source>
</evidence>
<feature type="domain" description="ABC transporter" evidence="5">
    <location>
        <begin position="3"/>
        <end position="230"/>
    </location>
</feature>
<evidence type="ECO:0000256" key="4">
    <source>
        <dbReference type="ARBA" id="ARBA00022840"/>
    </source>
</evidence>
<keyword evidence="4 6" id="KW-0067">ATP-binding</keyword>
<dbReference type="Proteomes" id="UP001208131">
    <property type="component" value="Unassembled WGS sequence"/>
</dbReference>
<gene>
    <name evidence="6" type="ORF">OCV57_09895</name>
</gene>
<dbReference type="SMART" id="SM00382">
    <property type="entry name" value="AAA"/>
    <property type="match status" value="1"/>
</dbReference>
<dbReference type="EMBL" id="JAOQJZ010000010">
    <property type="protein sequence ID" value="MCU6706234.1"/>
    <property type="molecule type" value="Genomic_DNA"/>
</dbReference>
<dbReference type="CDD" id="cd03255">
    <property type="entry name" value="ABC_MJ0796_LolCDE_FtsE"/>
    <property type="match status" value="1"/>
</dbReference>
<dbReference type="InterPro" id="IPR003439">
    <property type="entry name" value="ABC_transporter-like_ATP-bd"/>
</dbReference>